<dbReference type="PANTHER" id="PTHR45753">
    <property type="entry name" value="ORNITHINE CARBAMOYLTRANSFERASE, MITOCHONDRIAL"/>
    <property type="match status" value="1"/>
</dbReference>
<evidence type="ECO:0000256" key="3">
    <source>
        <dbReference type="ARBA" id="ARBA00022679"/>
    </source>
</evidence>
<dbReference type="Pfam" id="PF00185">
    <property type="entry name" value="OTCace"/>
    <property type="match status" value="1"/>
</dbReference>
<feature type="binding site" evidence="7">
    <location>
        <position position="55"/>
    </location>
    <ligand>
        <name>carbamoyl phosphate</name>
        <dbReference type="ChEBI" id="CHEBI:58228"/>
    </ligand>
</feature>
<keyword evidence="4 7" id="KW-0665">Pyrimidine biosynthesis</keyword>
<dbReference type="PRINTS" id="PR00100">
    <property type="entry name" value="AOTCASE"/>
</dbReference>
<organism evidence="10 11">
    <name type="scientific">Nocardia rhamnosiphila</name>
    <dbReference type="NCBI Taxonomy" id="426716"/>
    <lineage>
        <taxon>Bacteria</taxon>
        <taxon>Bacillati</taxon>
        <taxon>Actinomycetota</taxon>
        <taxon>Actinomycetes</taxon>
        <taxon>Mycobacteriales</taxon>
        <taxon>Nocardiaceae</taxon>
        <taxon>Nocardia</taxon>
    </lineage>
</organism>
<evidence type="ECO:0000256" key="6">
    <source>
        <dbReference type="ARBA" id="ARBA00048859"/>
    </source>
</evidence>
<keyword evidence="11" id="KW-1185">Reference proteome</keyword>
<evidence type="ECO:0000256" key="4">
    <source>
        <dbReference type="ARBA" id="ARBA00022975"/>
    </source>
</evidence>
<accession>A0ABV2WHI9</accession>
<evidence type="ECO:0000256" key="7">
    <source>
        <dbReference type="HAMAP-Rule" id="MF_00001"/>
    </source>
</evidence>
<evidence type="ECO:0000256" key="5">
    <source>
        <dbReference type="ARBA" id="ARBA00043884"/>
    </source>
</evidence>
<feature type="binding site" evidence="7">
    <location>
        <position position="56"/>
    </location>
    <ligand>
        <name>carbamoyl phosphate</name>
        <dbReference type="ChEBI" id="CHEBI:58228"/>
    </ligand>
</feature>
<dbReference type="InterPro" id="IPR036901">
    <property type="entry name" value="Asp/Orn_carbamoylTrfase_sf"/>
</dbReference>
<feature type="binding site" evidence="7">
    <location>
        <position position="230"/>
    </location>
    <ligand>
        <name>L-aspartate</name>
        <dbReference type="ChEBI" id="CHEBI:29991"/>
    </ligand>
</feature>
<dbReference type="InterPro" id="IPR006131">
    <property type="entry name" value="Asp_carbamoyltransf_Asp/Orn-bd"/>
</dbReference>
<dbReference type="RefSeq" id="WP_356954682.1">
    <property type="nucleotide sequence ID" value="NZ_JBEYBD010000002.1"/>
</dbReference>
<comment type="caution">
    <text evidence="10">The sequence shown here is derived from an EMBL/GenBank/DDBJ whole genome shotgun (WGS) entry which is preliminary data.</text>
</comment>
<dbReference type="EC" id="2.1.3.2" evidence="7"/>
<dbReference type="GO" id="GO:0004070">
    <property type="term" value="F:aspartate carbamoyltransferase activity"/>
    <property type="evidence" value="ECO:0007669"/>
    <property type="project" value="UniProtKB-EC"/>
</dbReference>
<dbReference type="InterPro" id="IPR002082">
    <property type="entry name" value="Asp_carbamoyltransf"/>
</dbReference>
<keyword evidence="3 7" id="KW-0808">Transferase</keyword>
<dbReference type="NCBIfam" id="NF002032">
    <property type="entry name" value="PRK00856.1"/>
    <property type="match status" value="1"/>
</dbReference>
<sequence length="318" mass="34489">MRHLLTVTDLDRDTATELLDEAERFEQALLGREVRKLPTLRGRTVMTVFFENSTRTRVSFEVAGKWMSADVINVSASSSSVAKGESLRDTALTLHAAGADALIVRHPASGAAHQITRWFEDWSRHSGSSVPAVINAGDGTHQHPTQALLDALTLRQRLGDIAGKRVVIVGDILHSRVARSNAFLLSTLGAEVVLVAPRTLLPVGVEGWPVRVSTDLDSELPGADAVLMLRVQAERMNGGFFPSAREYSIRYGLSERRLALLDEQAVVLHPGPMLRGMEIASSVADSPRAAVLQQVTNGVHMRMAVLFRLLVGVQEAAA</sequence>
<protein>
    <recommendedName>
        <fullName evidence="7">Aspartate carbamoyltransferase</fullName>
        <ecNumber evidence="7">2.1.3.2</ecNumber>
    </recommendedName>
    <alternativeName>
        <fullName evidence="7">Aspartate transcarbamylase</fullName>
        <shortName evidence="7">ATCase</shortName>
    </alternativeName>
</protein>
<comment type="function">
    <text evidence="5 7">Catalyzes the condensation of carbamoyl phosphate and aspartate to form carbamoyl aspartate and inorganic phosphate, the committed step in the de novo pyrimidine nucleotide biosynthesis pathway.</text>
</comment>
<comment type="pathway">
    <text evidence="1 7">Pyrimidine metabolism; UMP biosynthesis via de novo pathway; (S)-dihydroorotate from bicarbonate: step 2/3.</text>
</comment>
<feature type="binding site" evidence="7">
    <location>
        <position position="105"/>
    </location>
    <ligand>
        <name>carbamoyl phosphate</name>
        <dbReference type="ChEBI" id="CHEBI:58228"/>
    </ligand>
</feature>
<feature type="domain" description="Aspartate/ornithine carbamoyltransferase Asp/Orn-binding" evidence="8">
    <location>
        <begin position="163"/>
        <end position="307"/>
    </location>
</feature>
<dbReference type="Gene3D" id="3.40.50.1370">
    <property type="entry name" value="Aspartate/ornithine carbamoyltransferase"/>
    <property type="match status" value="2"/>
</dbReference>
<dbReference type="NCBIfam" id="TIGR00670">
    <property type="entry name" value="asp_carb_tr"/>
    <property type="match status" value="1"/>
</dbReference>
<dbReference type="InterPro" id="IPR006130">
    <property type="entry name" value="Asp/Orn_carbamoylTrfase"/>
</dbReference>
<feature type="binding site" evidence="7">
    <location>
        <position position="271"/>
    </location>
    <ligand>
        <name>carbamoyl phosphate</name>
        <dbReference type="ChEBI" id="CHEBI:58228"/>
    </ligand>
</feature>
<evidence type="ECO:0000256" key="1">
    <source>
        <dbReference type="ARBA" id="ARBA00004852"/>
    </source>
</evidence>
<evidence type="ECO:0000259" key="9">
    <source>
        <dbReference type="Pfam" id="PF02729"/>
    </source>
</evidence>
<evidence type="ECO:0000256" key="2">
    <source>
        <dbReference type="ARBA" id="ARBA00008896"/>
    </source>
</evidence>
<dbReference type="Proteomes" id="UP001550628">
    <property type="component" value="Unassembled WGS sequence"/>
</dbReference>
<dbReference type="Pfam" id="PF02729">
    <property type="entry name" value="OTCace_N"/>
    <property type="match status" value="1"/>
</dbReference>
<gene>
    <name evidence="7" type="primary">pyrB</name>
    <name evidence="10" type="ORF">ABZ510_00590</name>
</gene>
<dbReference type="PRINTS" id="PR00101">
    <property type="entry name" value="ATCASE"/>
</dbReference>
<reference evidence="10 11" key="1">
    <citation type="submission" date="2024-06" db="EMBL/GenBank/DDBJ databases">
        <title>The Natural Products Discovery Center: Release of the First 8490 Sequenced Strains for Exploring Actinobacteria Biosynthetic Diversity.</title>
        <authorList>
            <person name="Kalkreuter E."/>
            <person name="Kautsar S.A."/>
            <person name="Yang D."/>
            <person name="Bader C.D."/>
            <person name="Teijaro C.N."/>
            <person name="Fluegel L."/>
            <person name="Davis C.M."/>
            <person name="Simpson J.R."/>
            <person name="Lauterbach L."/>
            <person name="Steele A.D."/>
            <person name="Gui C."/>
            <person name="Meng S."/>
            <person name="Li G."/>
            <person name="Viehrig K."/>
            <person name="Ye F."/>
            <person name="Su P."/>
            <person name="Kiefer A.F."/>
            <person name="Nichols A."/>
            <person name="Cepeda A.J."/>
            <person name="Yan W."/>
            <person name="Fan B."/>
            <person name="Jiang Y."/>
            <person name="Adhikari A."/>
            <person name="Zheng C.-J."/>
            <person name="Schuster L."/>
            <person name="Cowan T.M."/>
            <person name="Smanski M.J."/>
            <person name="Chevrette M.G."/>
            <person name="De Carvalho L.P.S."/>
            <person name="Shen B."/>
        </authorList>
    </citation>
    <scope>NUCLEOTIDE SEQUENCE [LARGE SCALE GENOMIC DNA]</scope>
    <source>
        <strain evidence="10 11">NPDC019708</strain>
    </source>
</reference>
<dbReference type="PROSITE" id="PS00097">
    <property type="entry name" value="CARBAMOYLTRANSFERASE"/>
    <property type="match status" value="1"/>
</dbReference>
<dbReference type="HAMAP" id="MF_00001">
    <property type="entry name" value="Asp_carb_tr"/>
    <property type="match status" value="1"/>
</dbReference>
<dbReference type="SUPFAM" id="SSF53671">
    <property type="entry name" value="Aspartate/ornithine carbamoyltransferase"/>
    <property type="match status" value="1"/>
</dbReference>
<dbReference type="EMBL" id="JBEYBF010000001">
    <property type="protein sequence ID" value="MEU1950329.1"/>
    <property type="molecule type" value="Genomic_DNA"/>
</dbReference>
<evidence type="ECO:0000313" key="10">
    <source>
        <dbReference type="EMBL" id="MEU1950329.1"/>
    </source>
</evidence>
<evidence type="ECO:0000259" key="8">
    <source>
        <dbReference type="Pfam" id="PF00185"/>
    </source>
</evidence>
<feature type="binding site" evidence="7">
    <location>
        <position position="143"/>
    </location>
    <ligand>
        <name>carbamoyl phosphate</name>
        <dbReference type="ChEBI" id="CHEBI:58228"/>
    </ligand>
</feature>
<dbReference type="InterPro" id="IPR006132">
    <property type="entry name" value="Asp/Orn_carbamoyltranf_P-bd"/>
</dbReference>
<proteinExistence type="inferred from homology"/>
<dbReference type="PANTHER" id="PTHR45753:SF6">
    <property type="entry name" value="ASPARTATE CARBAMOYLTRANSFERASE"/>
    <property type="match status" value="1"/>
</dbReference>
<feature type="binding site" evidence="7">
    <location>
        <position position="146"/>
    </location>
    <ligand>
        <name>carbamoyl phosphate</name>
        <dbReference type="ChEBI" id="CHEBI:58228"/>
    </ligand>
</feature>
<feature type="binding site" evidence="7">
    <location>
        <position position="176"/>
    </location>
    <ligand>
        <name>L-aspartate</name>
        <dbReference type="ChEBI" id="CHEBI:29991"/>
    </ligand>
</feature>
<evidence type="ECO:0000313" key="11">
    <source>
        <dbReference type="Proteomes" id="UP001550628"/>
    </source>
</evidence>
<comment type="catalytic activity">
    <reaction evidence="6 7">
        <text>carbamoyl phosphate + L-aspartate = N-carbamoyl-L-aspartate + phosphate + H(+)</text>
        <dbReference type="Rhea" id="RHEA:20013"/>
        <dbReference type="ChEBI" id="CHEBI:15378"/>
        <dbReference type="ChEBI" id="CHEBI:29991"/>
        <dbReference type="ChEBI" id="CHEBI:32814"/>
        <dbReference type="ChEBI" id="CHEBI:43474"/>
        <dbReference type="ChEBI" id="CHEBI:58228"/>
        <dbReference type="EC" id="2.1.3.2"/>
    </reaction>
</comment>
<name>A0ABV2WHI9_9NOCA</name>
<feature type="binding site" evidence="7">
    <location>
        <position position="83"/>
    </location>
    <ligand>
        <name>L-aspartate</name>
        <dbReference type="ChEBI" id="CHEBI:29991"/>
    </ligand>
</feature>
<comment type="subunit">
    <text evidence="7">Heterododecamer (2C3:3R2) of six catalytic PyrB chains organized as two trimers (C3), and six regulatory PyrI chains organized as three dimers (R2).</text>
</comment>
<feature type="binding site" evidence="7">
    <location>
        <position position="272"/>
    </location>
    <ligand>
        <name>carbamoyl phosphate</name>
        <dbReference type="ChEBI" id="CHEBI:58228"/>
    </ligand>
</feature>
<comment type="similarity">
    <text evidence="2 7">Belongs to the aspartate/ornithine carbamoyltransferase superfamily. ATCase family.</text>
</comment>
<feature type="domain" description="Aspartate/ornithine carbamoyltransferase carbamoyl-P binding" evidence="9">
    <location>
        <begin position="2"/>
        <end position="156"/>
    </location>
</feature>